<organism evidence="2 3">
    <name type="scientific">Lasiosphaeria hispida</name>
    <dbReference type="NCBI Taxonomy" id="260671"/>
    <lineage>
        <taxon>Eukaryota</taxon>
        <taxon>Fungi</taxon>
        <taxon>Dikarya</taxon>
        <taxon>Ascomycota</taxon>
        <taxon>Pezizomycotina</taxon>
        <taxon>Sordariomycetes</taxon>
        <taxon>Sordariomycetidae</taxon>
        <taxon>Sordariales</taxon>
        <taxon>Lasiosphaeriaceae</taxon>
        <taxon>Lasiosphaeria</taxon>
    </lineage>
</organism>
<sequence>MFSAPKTRVMRKKEKRKKAVRSWLATERFPPCGRAKLRRVRDGREGDWREAGVAEKGQCWEMAAVAAWLEHGLREHGRHGRPFQTAQQQVSQQGSQEPREQDLRVDFRDVSHQAEQAKLFWAAGSPASPRFERVWLWARRCAVPLGVGSIGLPASHSAPHFAVSVLASCSSVARIALLCTWPTGCRMPEMQKHGSCSLLSSSSHPVPILLGLVSHHSPCRRCSGRCRGSDRRLGDTP</sequence>
<dbReference type="Proteomes" id="UP001275084">
    <property type="component" value="Unassembled WGS sequence"/>
</dbReference>
<comment type="caution">
    <text evidence="2">The sequence shown here is derived from an EMBL/GenBank/DDBJ whole genome shotgun (WGS) entry which is preliminary data.</text>
</comment>
<name>A0AAJ0HIF1_9PEZI</name>
<reference evidence="2" key="1">
    <citation type="journal article" date="2023" name="Mol. Phylogenet. Evol.">
        <title>Genome-scale phylogeny and comparative genomics of the fungal order Sordariales.</title>
        <authorList>
            <person name="Hensen N."/>
            <person name="Bonometti L."/>
            <person name="Westerberg I."/>
            <person name="Brannstrom I.O."/>
            <person name="Guillou S."/>
            <person name="Cros-Aarteil S."/>
            <person name="Calhoun S."/>
            <person name="Haridas S."/>
            <person name="Kuo A."/>
            <person name="Mondo S."/>
            <person name="Pangilinan J."/>
            <person name="Riley R."/>
            <person name="LaButti K."/>
            <person name="Andreopoulos B."/>
            <person name="Lipzen A."/>
            <person name="Chen C."/>
            <person name="Yan M."/>
            <person name="Daum C."/>
            <person name="Ng V."/>
            <person name="Clum A."/>
            <person name="Steindorff A."/>
            <person name="Ohm R.A."/>
            <person name="Martin F."/>
            <person name="Silar P."/>
            <person name="Natvig D.O."/>
            <person name="Lalanne C."/>
            <person name="Gautier V."/>
            <person name="Ament-Velasquez S.L."/>
            <person name="Kruys A."/>
            <person name="Hutchinson M.I."/>
            <person name="Powell A.J."/>
            <person name="Barry K."/>
            <person name="Miller A.N."/>
            <person name="Grigoriev I.V."/>
            <person name="Debuchy R."/>
            <person name="Gladieux P."/>
            <person name="Hiltunen Thoren M."/>
            <person name="Johannesson H."/>
        </authorList>
    </citation>
    <scope>NUCLEOTIDE SEQUENCE</scope>
    <source>
        <strain evidence="2">CBS 955.72</strain>
    </source>
</reference>
<reference evidence="2" key="2">
    <citation type="submission" date="2023-06" db="EMBL/GenBank/DDBJ databases">
        <authorList>
            <consortium name="Lawrence Berkeley National Laboratory"/>
            <person name="Haridas S."/>
            <person name="Hensen N."/>
            <person name="Bonometti L."/>
            <person name="Westerberg I."/>
            <person name="Brannstrom I.O."/>
            <person name="Guillou S."/>
            <person name="Cros-Aarteil S."/>
            <person name="Calhoun S."/>
            <person name="Kuo A."/>
            <person name="Mondo S."/>
            <person name="Pangilinan J."/>
            <person name="Riley R."/>
            <person name="Labutti K."/>
            <person name="Andreopoulos B."/>
            <person name="Lipzen A."/>
            <person name="Chen C."/>
            <person name="Yanf M."/>
            <person name="Daum C."/>
            <person name="Ng V."/>
            <person name="Clum A."/>
            <person name="Steindorff A."/>
            <person name="Ohm R."/>
            <person name="Martin F."/>
            <person name="Silar P."/>
            <person name="Natvig D."/>
            <person name="Lalanne C."/>
            <person name="Gautier V."/>
            <person name="Ament-Velasquez S.L."/>
            <person name="Kruys A."/>
            <person name="Hutchinson M.I."/>
            <person name="Powell A.J."/>
            <person name="Barry K."/>
            <person name="Miller A.N."/>
            <person name="Grigoriev I.V."/>
            <person name="Debuchy R."/>
            <person name="Gladieux P."/>
            <person name="Thoren M.H."/>
            <person name="Johannesson H."/>
        </authorList>
    </citation>
    <scope>NUCLEOTIDE SEQUENCE</scope>
    <source>
        <strain evidence="2">CBS 955.72</strain>
    </source>
</reference>
<evidence type="ECO:0000313" key="2">
    <source>
        <dbReference type="EMBL" id="KAK3353060.1"/>
    </source>
</evidence>
<protein>
    <submittedName>
        <fullName evidence="2">Uncharacterized protein</fullName>
    </submittedName>
</protein>
<evidence type="ECO:0000256" key="1">
    <source>
        <dbReference type="SAM" id="MobiDB-lite"/>
    </source>
</evidence>
<proteinExistence type="predicted"/>
<evidence type="ECO:0000313" key="3">
    <source>
        <dbReference type="Proteomes" id="UP001275084"/>
    </source>
</evidence>
<accession>A0AAJ0HIF1</accession>
<feature type="region of interest" description="Disordered" evidence="1">
    <location>
        <begin position="77"/>
        <end position="101"/>
    </location>
</feature>
<feature type="compositionally biased region" description="Low complexity" evidence="1">
    <location>
        <begin position="84"/>
        <end position="96"/>
    </location>
</feature>
<dbReference type="AlphaFoldDB" id="A0AAJ0HIF1"/>
<dbReference type="EMBL" id="JAUIQD010000004">
    <property type="protein sequence ID" value="KAK3353060.1"/>
    <property type="molecule type" value="Genomic_DNA"/>
</dbReference>
<keyword evidence="3" id="KW-1185">Reference proteome</keyword>
<gene>
    <name evidence="2" type="ORF">B0T25DRAFT_200471</name>
</gene>